<comment type="subcellular location">
    <subcellularLocation>
        <location evidence="11">Cell inner membrane</location>
        <topology evidence="11">Multi-pass membrane protein</topology>
    </subcellularLocation>
    <subcellularLocation>
        <location evidence="2">Cell membrane</location>
        <topology evidence="2">Multi-pass membrane protein</topology>
    </subcellularLocation>
</comment>
<keyword evidence="11" id="KW-0805">Transcription regulation</keyword>
<dbReference type="PROSITE" id="PS50894">
    <property type="entry name" value="HPT"/>
    <property type="match status" value="1"/>
</dbReference>
<evidence type="ECO:0000259" key="17">
    <source>
        <dbReference type="PROSITE" id="PS50110"/>
    </source>
</evidence>
<comment type="caution">
    <text evidence="19">The sequence shown here is derived from an EMBL/GenBank/DDBJ whole genome shotgun (WGS) entry which is preliminary data.</text>
</comment>
<dbReference type="InterPro" id="IPR036890">
    <property type="entry name" value="HATPase_C_sf"/>
</dbReference>
<keyword evidence="3 11" id="KW-1003">Cell membrane</keyword>
<dbReference type="CDD" id="cd00082">
    <property type="entry name" value="HisKA"/>
    <property type="match status" value="1"/>
</dbReference>
<feature type="modified residue" description="Phosphohistidine; by autocatalysis" evidence="12">
    <location>
        <position position="126"/>
    </location>
</feature>
<dbReference type="Gene3D" id="1.10.287.970">
    <property type="entry name" value="His Kinase A (phosphoacceptor) domain"/>
    <property type="match status" value="1"/>
</dbReference>
<dbReference type="InterPro" id="IPR008207">
    <property type="entry name" value="Sig_transdc_His_kin_Hpt_dom"/>
</dbReference>
<dbReference type="SUPFAM" id="SSF55874">
    <property type="entry name" value="ATPase domain of HSP90 chaperone/DNA topoisomerase II/histidine kinase"/>
    <property type="match status" value="1"/>
</dbReference>
<evidence type="ECO:0000256" key="15">
    <source>
        <dbReference type="SAM" id="Phobius"/>
    </source>
</evidence>
<dbReference type="Pfam" id="PF18415">
    <property type="entry name" value="HKR_ArcB_TM"/>
    <property type="match status" value="1"/>
</dbReference>
<name>C5S3E9_9PAST</name>
<comment type="catalytic activity">
    <reaction evidence="1 11">
        <text>ATP + protein L-histidine = ADP + protein N-phospho-L-histidine.</text>
        <dbReference type="EC" id="2.7.13.3"/>
    </reaction>
</comment>
<comment type="PTM">
    <text evidence="12">Activation requires a sequential transfer of a phosphate group from a His in the primary transmitter domain, to an Asp in the receiver domain and to a His in the secondary transmitter domain.</text>
</comment>
<feature type="domain" description="HPt" evidence="18">
    <location>
        <begin position="513"/>
        <end position="616"/>
    </location>
</feature>
<feature type="transmembrane region" description="Helical" evidence="15">
    <location>
        <begin position="61"/>
        <end position="79"/>
    </location>
</feature>
<reference evidence="19 20" key="1">
    <citation type="journal article" date="2010" name="Vet. Microbiol.">
        <title>Production of haemolysins by strains of the Actinobacillus minor/porcitonsillarum complex.</title>
        <authorList>
            <person name="Arya G."/>
            <person name="Niven D.F."/>
        </authorList>
    </citation>
    <scope>NUCLEOTIDE SEQUENCE [LARGE SCALE GENOMIC DNA]</scope>
    <source>
        <strain evidence="19 20">NM305</strain>
    </source>
</reference>
<evidence type="ECO:0000256" key="7">
    <source>
        <dbReference type="ARBA" id="ARBA00022840"/>
    </source>
</evidence>
<evidence type="ECO:0000256" key="4">
    <source>
        <dbReference type="ARBA" id="ARBA00022553"/>
    </source>
</evidence>
<keyword evidence="7 11" id="KW-0067">ATP-binding</keyword>
<dbReference type="SUPFAM" id="SSF47226">
    <property type="entry name" value="Histidine-containing phosphotransfer domain, HPT domain"/>
    <property type="match status" value="1"/>
</dbReference>
<dbReference type="Gene3D" id="3.40.50.2300">
    <property type="match status" value="1"/>
</dbReference>
<proteinExistence type="predicted"/>
<dbReference type="PRINTS" id="PR00344">
    <property type="entry name" value="BCTRLSENSOR"/>
</dbReference>
<evidence type="ECO:0000256" key="13">
    <source>
        <dbReference type="PROSITE-ProRule" id="PRU00110"/>
    </source>
</evidence>
<evidence type="ECO:0000259" key="16">
    <source>
        <dbReference type="PROSITE" id="PS50109"/>
    </source>
</evidence>
<keyword evidence="6 11" id="KW-0547">Nucleotide-binding</keyword>
<dbReference type="InterPro" id="IPR014409">
    <property type="entry name" value="Sig_transdc_His_kin_hyb_ArcB"/>
</dbReference>
<dbReference type="SMART" id="SM00387">
    <property type="entry name" value="HATPase_c"/>
    <property type="match status" value="1"/>
</dbReference>
<dbReference type="Pfam" id="PF00072">
    <property type="entry name" value="Response_reg"/>
    <property type="match status" value="1"/>
</dbReference>
<dbReference type="Proteomes" id="UP000005532">
    <property type="component" value="Unassembled WGS sequence"/>
</dbReference>
<dbReference type="EC" id="2.7.13.3" evidence="11"/>
<dbReference type="InterPro" id="IPR027460">
    <property type="entry name" value="ArcB_TM_sf"/>
</dbReference>
<evidence type="ECO:0000256" key="5">
    <source>
        <dbReference type="ARBA" id="ARBA00022692"/>
    </source>
</evidence>
<evidence type="ECO:0000313" key="20">
    <source>
        <dbReference type="Proteomes" id="UP000005532"/>
    </source>
</evidence>
<evidence type="ECO:0000256" key="9">
    <source>
        <dbReference type="ARBA" id="ARBA00023012"/>
    </source>
</evidence>
<dbReference type="Pfam" id="PF01627">
    <property type="entry name" value="Hpt"/>
    <property type="match status" value="1"/>
</dbReference>
<dbReference type="GO" id="GO:0000155">
    <property type="term" value="F:phosphorelay sensor kinase activity"/>
    <property type="evidence" value="ECO:0007669"/>
    <property type="project" value="UniProtKB-UniRule"/>
</dbReference>
<dbReference type="EMBL" id="ACQL01000106">
    <property type="protein sequence ID" value="EER46609.1"/>
    <property type="molecule type" value="Genomic_DNA"/>
</dbReference>
<dbReference type="PROSITE" id="PS50109">
    <property type="entry name" value="HIS_KIN"/>
    <property type="match status" value="1"/>
</dbReference>
<dbReference type="GO" id="GO:0005886">
    <property type="term" value="C:plasma membrane"/>
    <property type="evidence" value="ECO:0007669"/>
    <property type="project" value="UniProtKB-SubCell"/>
</dbReference>
<keyword evidence="4 12" id="KW-0597">Phosphoprotein</keyword>
<dbReference type="InterPro" id="IPR004358">
    <property type="entry name" value="Sig_transdc_His_kin-like_C"/>
</dbReference>
<evidence type="ECO:0000256" key="3">
    <source>
        <dbReference type="ARBA" id="ARBA00022475"/>
    </source>
</evidence>
<dbReference type="Gene3D" id="1.10.287.130">
    <property type="match status" value="1"/>
</dbReference>
<feature type="domain" description="Histidine kinase" evidence="16">
    <location>
        <begin position="123"/>
        <end position="341"/>
    </location>
</feature>
<dbReference type="InterPro" id="IPR005467">
    <property type="entry name" value="His_kinase_dom"/>
</dbReference>
<dbReference type="GO" id="GO:0005524">
    <property type="term" value="F:ATP binding"/>
    <property type="evidence" value="ECO:0007669"/>
    <property type="project" value="UniProtKB-UniRule"/>
</dbReference>
<feature type="domain" description="Response regulatory" evidence="17">
    <location>
        <begin position="356"/>
        <end position="475"/>
    </location>
</feature>
<dbReference type="InterPro" id="IPR003594">
    <property type="entry name" value="HATPase_dom"/>
</dbReference>
<evidence type="ECO:0000256" key="8">
    <source>
        <dbReference type="ARBA" id="ARBA00022989"/>
    </source>
</evidence>
<evidence type="ECO:0000256" key="10">
    <source>
        <dbReference type="ARBA" id="ARBA00023136"/>
    </source>
</evidence>
<keyword evidence="10 11" id="KW-0472">Membrane</keyword>
<feature type="transmembrane region" description="Helical" evidence="15">
    <location>
        <begin position="26"/>
        <end position="49"/>
    </location>
</feature>
<accession>C5S3E9</accession>
<dbReference type="SUPFAM" id="SSF47384">
    <property type="entry name" value="Homodimeric domain of signal transducing histidine kinase"/>
    <property type="match status" value="1"/>
</dbReference>
<feature type="modified residue" description="4-aspartylphosphate" evidence="12 14">
    <location>
        <position position="405"/>
    </location>
</feature>
<evidence type="ECO:0000259" key="18">
    <source>
        <dbReference type="PROSITE" id="PS50894"/>
    </source>
</evidence>
<dbReference type="Pfam" id="PF02518">
    <property type="entry name" value="HATPase_c"/>
    <property type="match status" value="1"/>
</dbReference>
<dbReference type="PIRSF" id="PIRSF003182">
    <property type="entry name" value="ArcB"/>
    <property type="match status" value="1"/>
</dbReference>
<keyword evidence="5 15" id="KW-0812">Transmembrane</keyword>
<dbReference type="SMART" id="SM00448">
    <property type="entry name" value="REC"/>
    <property type="match status" value="1"/>
</dbReference>
<protein>
    <recommendedName>
        <fullName evidence="11">Aerobic respiration control sensor protein</fullName>
        <ecNumber evidence="11">2.7.13.3</ecNumber>
    </recommendedName>
</protein>
<dbReference type="FunFam" id="3.30.565.10:FF:000010">
    <property type="entry name" value="Sensor histidine kinase RcsC"/>
    <property type="match status" value="1"/>
</dbReference>
<keyword evidence="11" id="KW-0804">Transcription</keyword>
<evidence type="ECO:0000256" key="6">
    <source>
        <dbReference type="ARBA" id="ARBA00022741"/>
    </source>
</evidence>
<dbReference type="Gene3D" id="1.20.120.160">
    <property type="entry name" value="HPT domain"/>
    <property type="match status" value="1"/>
</dbReference>
<dbReference type="eggNOG" id="COG2205">
    <property type="taxonomic scope" value="Bacteria"/>
</dbReference>
<dbReference type="Pfam" id="PF00512">
    <property type="entry name" value="HisKA"/>
    <property type="match status" value="1"/>
</dbReference>
<dbReference type="PROSITE" id="PS50110">
    <property type="entry name" value="RESPONSE_REGULATORY"/>
    <property type="match status" value="1"/>
</dbReference>
<keyword evidence="11" id="KW-0808">Transferase</keyword>
<dbReference type="CDD" id="cd16922">
    <property type="entry name" value="HATPase_EvgS-ArcB-TorS-like"/>
    <property type="match status" value="1"/>
</dbReference>
<evidence type="ECO:0000313" key="19">
    <source>
        <dbReference type="EMBL" id="EER46609.1"/>
    </source>
</evidence>
<dbReference type="PANTHER" id="PTHR45339:SF1">
    <property type="entry name" value="HYBRID SIGNAL TRANSDUCTION HISTIDINE KINASE J"/>
    <property type="match status" value="1"/>
</dbReference>
<dbReference type="AlphaFoldDB" id="C5S3E9"/>
<keyword evidence="11 19" id="KW-0418">Kinase</keyword>
<dbReference type="InterPro" id="IPR003661">
    <property type="entry name" value="HisK_dim/P_dom"/>
</dbReference>
<dbReference type="Gene3D" id="3.30.565.10">
    <property type="entry name" value="Histidine kinase-like ATPase, C-terminal domain"/>
    <property type="match status" value="1"/>
</dbReference>
<dbReference type="InterPro" id="IPR036641">
    <property type="entry name" value="HPT_dom_sf"/>
</dbReference>
<dbReference type="InterPro" id="IPR036097">
    <property type="entry name" value="HisK_dim/P_sf"/>
</dbReference>
<evidence type="ECO:0000256" key="1">
    <source>
        <dbReference type="ARBA" id="ARBA00000085"/>
    </source>
</evidence>
<evidence type="ECO:0000256" key="14">
    <source>
        <dbReference type="PROSITE-ProRule" id="PRU00169"/>
    </source>
</evidence>
<dbReference type="eggNOG" id="COG0784">
    <property type="taxonomic scope" value="Bacteria"/>
</dbReference>
<dbReference type="PANTHER" id="PTHR45339">
    <property type="entry name" value="HYBRID SIGNAL TRANSDUCTION HISTIDINE KINASE J"/>
    <property type="match status" value="1"/>
</dbReference>
<sequence>MQMNLFKKCTENYVNWVIKLGKTKSAILGFVVLCIFAILVQIFLDYLFLGKVLVHDILRSVLFGLISAPFVIYFFNVIVEKLEKSRVKLEQSIYELGTLREQDFILNKRLEKNSQDKTKLMATISHELRTPLNGIIGLSRILLEGELEPKQREYLKTINISAVSLGHIFSDIIDLEKIDSKRIELFNKPVEFIQLINDINHFANLMAGKKEIKFHLEYAKQLPHYINVDNARLSQVIWNLLSNAVKFTPEKGDITLKINQLSPSCFQFIVIDSGIGIAKEEQDKIFNMFYQSERSDGNKAQGSGIGLAVSKHIAQLMGGDLTVESQLGEGAAFTLTIQAEATHAEQDIQVQHLGLKVLLVEDVEVNVIVAKAMLEKFGCEIDVAMSGAEAYRQFEQHSYDLILLDIQLPDTTGTLIAQELRRRYENEEIDYLPLMVALTANIMQTKSEYQSQGMDDVLRKPLSLEALANCLNEHFGEVFLLNESEKQPLEGILQLNEEIYNKPMLDELVNVLGKSGVQANLALFEKLMPEYVAELQYAFQQWKTEDSPEYRQILATQAHKMKGAFASVGLKRLQEIAQLAQTDNGTEWTEHIAFWVEQMVALWQSDLAELQKIWTE</sequence>
<dbReference type="SUPFAM" id="SSF52172">
    <property type="entry name" value="CheY-like"/>
    <property type="match status" value="1"/>
</dbReference>
<evidence type="ECO:0000256" key="12">
    <source>
        <dbReference type="PIRSR" id="PIRSR003182-50"/>
    </source>
</evidence>
<evidence type="ECO:0000256" key="2">
    <source>
        <dbReference type="ARBA" id="ARBA00004651"/>
    </source>
</evidence>
<evidence type="ECO:0000256" key="11">
    <source>
        <dbReference type="PIRNR" id="PIRNR003182"/>
    </source>
</evidence>
<keyword evidence="9 11" id="KW-0902">Two-component regulatory system</keyword>
<dbReference type="CDD" id="cd17546">
    <property type="entry name" value="REC_hyHK_CKI1_RcsC-like"/>
    <property type="match status" value="1"/>
</dbReference>
<keyword evidence="11" id="KW-0997">Cell inner membrane</keyword>
<dbReference type="InterPro" id="IPR040642">
    <property type="entry name" value="HKR_ArcB_TM"/>
</dbReference>
<dbReference type="SMART" id="SM00388">
    <property type="entry name" value="HisKA"/>
    <property type="match status" value="1"/>
</dbReference>
<organism evidence="19 20">
    <name type="scientific">Actinobacillus minor NM305</name>
    <dbReference type="NCBI Taxonomy" id="637911"/>
    <lineage>
        <taxon>Bacteria</taxon>
        <taxon>Pseudomonadati</taxon>
        <taxon>Pseudomonadota</taxon>
        <taxon>Gammaproteobacteria</taxon>
        <taxon>Pasteurellales</taxon>
        <taxon>Pasteurellaceae</taxon>
        <taxon>Actinobacillus</taxon>
    </lineage>
</organism>
<keyword evidence="8 15" id="KW-1133">Transmembrane helix</keyword>
<dbReference type="InterPro" id="IPR001789">
    <property type="entry name" value="Sig_transdc_resp-reg_receiver"/>
</dbReference>
<dbReference type="InterPro" id="IPR011006">
    <property type="entry name" value="CheY-like_superfamily"/>
</dbReference>
<feature type="modified residue" description="Phosphohistidine" evidence="12 13">
    <location>
        <position position="559"/>
    </location>
</feature>
<gene>
    <name evidence="19" type="ORF">AM305_12015</name>
</gene>